<sequence length="680" mass="79640">MRILDMTQPIELSHIYTDVNILEKLTALRRRTIDELLSECGYDDFDRFGLGKVVEKRIFGTQAVEKYKKLIVLGKPGAGKTTFLRYLAIQCNQGSFLSNLVPIFIPLKYFAEDPNRPILLEYISQQYSGCDVTEDELTELLKRGSALILFDGLDEVSTEYQEYTLKEVRSFSRIYFDNHFVIACRIAAWEYTFDKFTEVEIADFDDKQIHEFANNWFKNKDIKSDEFIRRLKQNNRVYQLAVTPLLLTLLCLVYEESGSLPHNRSESYHEGLDVLLKKWDAKRGINRDPIYEKLSLKRKKDLLRQIAYSSFEEEKYFFTILEIKSIINNFISKIINQDDDSNISQEEIEKLLKSMESQHGIIIERAKGIFSFSHLTFHEYFVAKRIVSLIPQKEEDCNPSVSKDNQNSQRIKELRKLTEHLTNYKWREIFLLVSEILLDTSELFKLMQEKIANILDSKEHLQEYVRSANKSSQAMLGLFVMNSNLENKKFQAAVRAFFFDIDYDIDSERKLCFVLEPRTKYLTCGNCFTRIFKDVNTLEEGVILAQQYDNMITDSNLKIINAKSTDQIMRIAVNYGIQTKKLIKSNKNELEEIKNNFFEEDNFEEDKLKYGANEVRKIASKKLLSHQLLGISFKDFSKEDQEILKSYYYANNLLIDCLLQTDCVTSSQLRNEIFDTLFIQ</sequence>
<dbReference type="Pfam" id="PF22727">
    <property type="entry name" value="NCH2"/>
    <property type="match status" value="1"/>
</dbReference>
<dbReference type="Pfam" id="PF05729">
    <property type="entry name" value="NACHT"/>
    <property type="match status" value="1"/>
</dbReference>
<dbReference type="Gene3D" id="3.40.50.300">
    <property type="entry name" value="P-loop containing nucleotide triphosphate hydrolases"/>
    <property type="match status" value="1"/>
</dbReference>
<dbReference type="InterPro" id="IPR007111">
    <property type="entry name" value="NACHT_NTPase"/>
</dbReference>
<feature type="domain" description="NACHT" evidence="1">
    <location>
        <begin position="68"/>
        <end position="159"/>
    </location>
</feature>
<organism evidence="2 3">
    <name type="scientific">Dulcicalothrix desertica PCC 7102</name>
    <dbReference type="NCBI Taxonomy" id="232991"/>
    <lineage>
        <taxon>Bacteria</taxon>
        <taxon>Bacillati</taxon>
        <taxon>Cyanobacteriota</taxon>
        <taxon>Cyanophyceae</taxon>
        <taxon>Nostocales</taxon>
        <taxon>Calotrichaceae</taxon>
        <taxon>Dulcicalothrix</taxon>
    </lineage>
</organism>
<dbReference type="SUPFAM" id="SSF52540">
    <property type="entry name" value="P-loop containing nucleoside triphosphate hydrolases"/>
    <property type="match status" value="1"/>
</dbReference>
<dbReference type="InterPro" id="IPR054501">
    <property type="entry name" value="NCH2"/>
</dbReference>
<dbReference type="InterPro" id="IPR027417">
    <property type="entry name" value="P-loop_NTPase"/>
</dbReference>
<evidence type="ECO:0000313" key="2">
    <source>
        <dbReference type="EMBL" id="RUS97566.1"/>
    </source>
</evidence>
<reference evidence="2" key="1">
    <citation type="submission" date="2018-12" db="EMBL/GenBank/DDBJ databases">
        <authorList>
            <person name="Will S."/>
            <person name="Neumann-Schaal M."/>
            <person name="Henke P."/>
        </authorList>
    </citation>
    <scope>NUCLEOTIDE SEQUENCE</scope>
    <source>
        <strain evidence="2">PCC 7102</strain>
    </source>
</reference>
<dbReference type="PANTHER" id="PTHR46844">
    <property type="entry name" value="SLR5058 PROTEIN"/>
    <property type="match status" value="1"/>
</dbReference>
<dbReference type="AlphaFoldDB" id="A0A3S1C6N2"/>
<dbReference type="PROSITE" id="PS50837">
    <property type="entry name" value="NACHT"/>
    <property type="match status" value="1"/>
</dbReference>
<protein>
    <recommendedName>
        <fullName evidence="1">NACHT domain-containing protein</fullName>
    </recommendedName>
</protein>
<reference evidence="2" key="2">
    <citation type="journal article" date="2019" name="Genome Biol. Evol.">
        <title>Day and night: Metabolic profiles and evolutionary relationships of six axenic non-marine cyanobacteria.</title>
        <authorList>
            <person name="Will S.E."/>
            <person name="Henke P."/>
            <person name="Boedeker C."/>
            <person name="Huang S."/>
            <person name="Brinkmann H."/>
            <person name="Rohde M."/>
            <person name="Jarek M."/>
            <person name="Friedl T."/>
            <person name="Seufert S."/>
            <person name="Schumacher M."/>
            <person name="Overmann J."/>
            <person name="Neumann-Schaal M."/>
            <person name="Petersen J."/>
        </authorList>
    </citation>
    <scope>NUCLEOTIDE SEQUENCE [LARGE SCALE GENOMIC DNA]</scope>
    <source>
        <strain evidence="2">PCC 7102</strain>
    </source>
</reference>
<proteinExistence type="predicted"/>
<dbReference type="PANTHER" id="PTHR46844:SF1">
    <property type="entry name" value="SLR5058 PROTEIN"/>
    <property type="match status" value="1"/>
</dbReference>
<accession>A0A3S1C6N2</accession>
<dbReference type="EMBL" id="RSCL01000031">
    <property type="protein sequence ID" value="RUS97566.1"/>
    <property type="molecule type" value="Genomic_DNA"/>
</dbReference>
<gene>
    <name evidence="2" type="ORF">DSM106972_083030</name>
</gene>
<evidence type="ECO:0000259" key="1">
    <source>
        <dbReference type="PROSITE" id="PS50837"/>
    </source>
</evidence>
<name>A0A3S1C6N2_9CYAN</name>
<keyword evidence="3" id="KW-1185">Reference proteome</keyword>
<comment type="caution">
    <text evidence="2">The sequence shown here is derived from an EMBL/GenBank/DDBJ whole genome shotgun (WGS) entry which is preliminary data.</text>
</comment>
<dbReference type="Proteomes" id="UP000271624">
    <property type="component" value="Unassembled WGS sequence"/>
</dbReference>
<evidence type="ECO:0000313" key="3">
    <source>
        <dbReference type="Proteomes" id="UP000271624"/>
    </source>
</evidence>